<comment type="similarity">
    <text evidence="1">Belongs to the histidine acid phosphatase family.</text>
</comment>
<dbReference type="PROSITE" id="PS00616">
    <property type="entry name" value="HIS_ACID_PHOSPHAT_1"/>
    <property type="match status" value="1"/>
</dbReference>
<dbReference type="InterPro" id="IPR050645">
    <property type="entry name" value="Histidine_acid_phosphatase"/>
</dbReference>
<accession>A0A0L0HJ08</accession>
<evidence type="ECO:0000256" key="1">
    <source>
        <dbReference type="ARBA" id="ARBA00005375"/>
    </source>
</evidence>
<proteinExistence type="inferred from homology"/>
<dbReference type="PANTHER" id="PTHR11567:SF110">
    <property type="entry name" value="2-PHOSPHOXYLOSE PHOSPHATASE 1"/>
    <property type="match status" value="1"/>
</dbReference>
<dbReference type="InterPro" id="IPR033379">
    <property type="entry name" value="Acid_Pase_AS"/>
</dbReference>
<organism evidence="3 4">
    <name type="scientific">Spizellomyces punctatus (strain DAOM BR117)</name>
    <dbReference type="NCBI Taxonomy" id="645134"/>
    <lineage>
        <taxon>Eukaryota</taxon>
        <taxon>Fungi</taxon>
        <taxon>Fungi incertae sedis</taxon>
        <taxon>Chytridiomycota</taxon>
        <taxon>Chytridiomycota incertae sedis</taxon>
        <taxon>Chytridiomycetes</taxon>
        <taxon>Spizellomycetales</taxon>
        <taxon>Spizellomycetaceae</taxon>
        <taxon>Spizellomyces</taxon>
    </lineage>
</organism>
<dbReference type="InterPro" id="IPR029033">
    <property type="entry name" value="His_PPase_superfam"/>
</dbReference>
<name>A0A0L0HJ08_SPIPD</name>
<evidence type="ECO:0000256" key="2">
    <source>
        <dbReference type="ARBA" id="ARBA00022801"/>
    </source>
</evidence>
<evidence type="ECO:0000313" key="3">
    <source>
        <dbReference type="EMBL" id="KND01067.1"/>
    </source>
</evidence>
<dbReference type="VEuPathDB" id="FungiDB:SPPG_04158"/>
<evidence type="ECO:0000313" key="4">
    <source>
        <dbReference type="Proteomes" id="UP000053201"/>
    </source>
</evidence>
<dbReference type="STRING" id="645134.A0A0L0HJ08"/>
<protein>
    <recommendedName>
        <fullName evidence="5">Histidine acid phosphatase</fullName>
    </recommendedName>
</protein>
<dbReference type="CDD" id="cd07061">
    <property type="entry name" value="HP_HAP_like"/>
    <property type="match status" value="1"/>
</dbReference>
<evidence type="ECO:0008006" key="5">
    <source>
        <dbReference type="Google" id="ProtNLM"/>
    </source>
</evidence>
<dbReference type="GeneID" id="27687625"/>
<dbReference type="Proteomes" id="UP000053201">
    <property type="component" value="Unassembled WGS sequence"/>
</dbReference>
<dbReference type="OrthoDB" id="10257284at2759"/>
<dbReference type="PANTHER" id="PTHR11567">
    <property type="entry name" value="ACID PHOSPHATASE-RELATED"/>
    <property type="match status" value="1"/>
</dbReference>
<dbReference type="InParanoid" id="A0A0L0HJ08"/>
<reference evidence="3 4" key="1">
    <citation type="submission" date="2009-08" db="EMBL/GenBank/DDBJ databases">
        <title>The Genome Sequence of Spizellomyces punctatus strain DAOM BR117.</title>
        <authorList>
            <consortium name="The Broad Institute Genome Sequencing Platform"/>
            <person name="Russ C."/>
            <person name="Cuomo C."/>
            <person name="Shea T."/>
            <person name="Young S.K."/>
            <person name="Zeng Q."/>
            <person name="Koehrsen M."/>
            <person name="Haas B."/>
            <person name="Borodovsky M."/>
            <person name="Guigo R."/>
            <person name="Alvarado L."/>
            <person name="Berlin A."/>
            <person name="Bochicchio J."/>
            <person name="Borenstein D."/>
            <person name="Chapman S."/>
            <person name="Chen Z."/>
            <person name="Engels R."/>
            <person name="Freedman E."/>
            <person name="Gellesch M."/>
            <person name="Goldberg J."/>
            <person name="Griggs A."/>
            <person name="Gujja S."/>
            <person name="Heiman D."/>
            <person name="Hepburn T."/>
            <person name="Howarth C."/>
            <person name="Jen D."/>
            <person name="Larson L."/>
            <person name="Lewis B."/>
            <person name="Mehta T."/>
            <person name="Park D."/>
            <person name="Pearson M."/>
            <person name="Roberts A."/>
            <person name="Saif S."/>
            <person name="Shenoy N."/>
            <person name="Sisk P."/>
            <person name="Stolte C."/>
            <person name="Sykes S."/>
            <person name="Thomson T."/>
            <person name="Walk T."/>
            <person name="White J."/>
            <person name="Yandava C."/>
            <person name="Burger G."/>
            <person name="Gray M.W."/>
            <person name="Holland P.W.H."/>
            <person name="King N."/>
            <person name="Lang F.B.F."/>
            <person name="Roger A.J."/>
            <person name="Ruiz-Trillo I."/>
            <person name="Lander E."/>
            <person name="Nusbaum C."/>
        </authorList>
    </citation>
    <scope>NUCLEOTIDE SEQUENCE [LARGE SCALE GENOMIC DNA]</scope>
    <source>
        <strain evidence="3 4">DAOM BR117</strain>
    </source>
</reference>
<dbReference type="SUPFAM" id="SSF53254">
    <property type="entry name" value="Phosphoglycerate mutase-like"/>
    <property type="match status" value="1"/>
</dbReference>
<dbReference type="eggNOG" id="KOG3720">
    <property type="taxonomic scope" value="Eukaryota"/>
</dbReference>
<sequence length="395" mass="45195">MLLHICVAVISTCLGVYYYYYHTLFDWDATYWDVDTPLFPSGYNYCQAAYPSPSVYNKVPPPWTLHQLYIITRHGDRAPSTHIPTEIWTTCPQPSDNLTLPSSILPNARPILRTLPETHLWNGTCMTGQLSVRGIHQMHTLGKVFADIYGEWPVMARSTDVWRTIQGAQAFLTGLVPKGDAIPLYIYPKAVDTLSLSLVCPRVVEVYKAARRTREYKLYQERAERVAKGLSNEMGVEYRDLERWFDIVQCRSCWGKEKLGVEEEVVRLAYWWLRFEYNATRTVELGLRVGPLLDELVQTMEEGKKELYYYSAHDTTISGVLSVLGFEPVLWPPYASHLVFEVWTRGEGEKGVKVLYNGQVVDLGCGEMGLCGWQAFLGLIEKFLVVDLKKECRPV</sequence>
<keyword evidence="2" id="KW-0378">Hydrolase</keyword>
<dbReference type="EMBL" id="KQ257455">
    <property type="protein sequence ID" value="KND01067.1"/>
    <property type="molecule type" value="Genomic_DNA"/>
</dbReference>
<gene>
    <name evidence="3" type="ORF">SPPG_04158</name>
</gene>
<dbReference type="InterPro" id="IPR000560">
    <property type="entry name" value="His_Pase_clade-2"/>
</dbReference>
<keyword evidence="4" id="KW-1185">Reference proteome</keyword>
<dbReference type="Pfam" id="PF00328">
    <property type="entry name" value="His_Phos_2"/>
    <property type="match status" value="1"/>
</dbReference>
<dbReference type="RefSeq" id="XP_016609106.1">
    <property type="nucleotide sequence ID" value="XM_016752406.1"/>
</dbReference>
<dbReference type="GO" id="GO:0016791">
    <property type="term" value="F:phosphatase activity"/>
    <property type="evidence" value="ECO:0007669"/>
    <property type="project" value="TreeGrafter"/>
</dbReference>
<dbReference type="OMA" id="WECELAQ"/>
<dbReference type="AlphaFoldDB" id="A0A0L0HJ08"/>
<dbReference type="Gene3D" id="3.40.50.1240">
    <property type="entry name" value="Phosphoglycerate mutase-like"/>
    <property type="match status" value="1"/>
</dbReference>